<reference evidence="5 6" key="1">
    <citation type="submission" date="2016-04" db="EMBL/GenBank/DDBJ databases">
        <title>Draft genome sequence of Janthinobacterium psychrotolerans sp. nov., isolated from freshwater sediments in Denmark.</title>
        <authorList>
            <person name="Gong X."/>
            <person name="Skrivergaard S."/>
            <person name="Korsgaard B.S."/>
            <person name="Schreiber L."/>
            <person name="Marshall I.P."/>
            <person name="Finster K."/>
            <person name="Schramm A."/>
        </authorList>
    </citation>
    <scope>NUCLEOTIDE SEQUENCE [LARGE SCALE GENOMIC DNA]</scope>
    <source>
        <strain evidence="5 6">S3-2</strain>
    </source>
</reference>
<feature type="domain" description="Fumarylacetoacetase-like C-terminal" evidence="4">
    <location>
        <begin position="73"/>
        <end position="278"/>
    </location>
</feature>
<evidence type="ECO:0000313" key="5">
    <source>
        <dbReference type="EMBL" id="OBV39257.1"/>
    </source>
</evidence>
<evidence type="ECO:0000256" key="3">
    <source>
        <dbReference type="ARBA" id="ARBA00022723"/>
    </source>
</evidence>
<name>A0A1A7C0I8_9BURK</name>
<dbReference type="RefSeq" id="WP_065308027.1">
    <property type="nucleotide sequence ID" value="NZ_LOCQ01000054.1"/>
</dbReference>
<comment type="cofactor">
    <cofactor evidence="1">
        <name>Mg(2+)</name>
        <dbReference type="ChEBI" id="CHEBI:18420"/>
    </cofactor>
</comment>
<dbReference type="PANTHER" id="PTHR42796:SF4">
    <property type="entry name" value="FUMARYLACETOACETATE HYDROLASE DOMAIN-CONTAINING PROTEIN 2A"/>
    <property type="match status" value="1"/>
</dbReference>
<dbReference type="Pfam" id="PF01557">
    <property type="entry name" value="FAA_hydrolase"/>
    <property type="match status" value="1"/>
</dbReference>
<dbReference type="PATRIC" id="fig|1747903.4.peg.2839"/>
<comment type="similarity">
    <text evidence="2">Belongs to the FAH family.</text>
</comment>
<evidence type="ECO:0000259" key="4">
    <source>
        <dbReference type="Pfam" id="PF01557"/>
    </source>
</evidence>
<dbReference type="GO" id="GO:0046872">
    <property type="term" value="F:metal ion binding"/>
    <property type="evidence" value="ECO:0007669"/>
    <property type="project" value="UniProtKB-KW"/>
</dbReference>
<comment type="caution">
    <text evidence="5">The sequence shown here is derived from an EMBL/GenBank/DDBJ whole genome shotgun (WGS) entry which is preliminary data.</text>
</comment>
<accession>A0A1A7C0I8</accession>
<evidence type="ECO:0000256" key="1">
    <source>
        <dbReference type="ARBA" id="ARBA00001946"/>
    </source>
</evidence>
<dbReference type="InterPro" id="IPR051121">
    <property type="entry name" value="FAH"/>
</dbReference>
<dbReference type="PANTHER" id="PTHR42796">
    <property type="entry name" value="FUMARYLACETOACETATE HYDROLASE DOMAIN-CONTAINING PROTEIN 2A-RELATED"/>
    <property type="match status" value="1"/>
</dbReference>
<dbReference type="AlphaFoldDB" id="A0A1A7C0I8"/>
<keyword evidence="6" id="KW-1185">Reference proteome</keyword>
<gene>
    <name evidence="5" type="ORF">ASR47_100972</name>
</gene>
<sequence>MKLMRYGAKGAEKPALIDSNGAVRDLSGVLLDITGATLSRDGLATLAALDIASLPVVANPGRIAPPWQGVGKFLCVGLNYADHAAESGMAVPAEPVLFMKATSAVIGANDAVVMPQDSKKSDWEVELGVVIGTTARYVSQADALSHVAGYCVVNDLSEREYQLERGGQWDKGKGCDTFGPIGPWLVTADEVADPQNLGLWLEVNGKRVQDGNTRTMVFGVASLVSYISRFMTLYPGDIISTGTPPGVGMGQKPSAVYLKPGDTMRLGITGLGEQAQTVHAWNPELIDG</sequence>
<protein>
    <submittedName>
        <fullName evidence="5">2-keto-4-pentenoate hydratase/2-oxohepta-3-ene-1,7-dioic acid hydratase (Catechol pathway)</fullName>
    </submittedName>
</protein>
<dbReference type="STRING" id="1747903.ASR47_100972"/>
<dbReference type="EMBL" id="LOCQ01000054">
    <property type="protein sequence ID" value="OBV39257.1"/>
    <property type="molecule type" value="Genomic_DNA"/>
</dbReference>
<proteinExistence type="inferred from homology"/>
<dbReference type="OrthoDB" id="8582489at2"/>
<evidence type="ECO:0000256" key="2">
    <source>
        <dbReference type="ARBA" id="ARBA00010211"/>
    </source>
</evidence>
<dbReference type="FunFam" id="3.90.850.10:FF:000012">
    <property type="entry name" value="Putative 2-hydroxyhepta-2,4-diene-1,7-dioate isomerase"/>
    <property type="match status" value="1"/>
</dbReference>
<dbReference type="InterPro" id="IPR036663">
    <property type="entry name" value="Fumarylacetoacetase_C_sf"/>
</dbReference>
<dbReference type="Gene3D" id="3.90.850.10">
    <property type="entry name" value="Fumarylacetoacetase-like, C-terminal domain"/>
    <property type="match status" value="1"/>
</dbReference>
<dbReference type="GO" id="GO:0003824">
    <property type="term" value="F:catalytic activity"/>
    <property type="evidence" value="ECO:0007669"/>
    <property type="project" value="InterPro"/>
</dbReference>
<dbReference type="InterPro" id="IPR011234">
    <property type="entry name" value="Fumarylacetoacetase-like_C"/>
</dbReference>
<dbReference type="Proteomes" id="UP000092713">
    <property type="component" value="Unassembled WGS sequence"/>
</dbReference>
<dbReference type="SUPFAM" id="SSF56529">
    <property type="entry name" value="FAH"/>
    <property type="match status" value="1"/>
</dbReference>
<keyword evidence="3" id="KW-0479">Metal-binding</keyword>
<evidence type="ECO:0000313" key="6">
    <source>
        <dbReference type="Proteomes" id="UP000092713"/>
    </source>
</evidence>
<dbReference type="GO" id="GO:0044281">
    <property type="term" value="P:small molecule metabolic process"/>
    <property type="evidence" value="ECO:0007669"/>
    <property type="project" value="UniProtKB-ARBA"/>
</dbReference>
<organism evidence="5 6">
    <name type="scientific">Janthinobacterium psychrotolerans</name>
    <dbReference type="NCBI Taxonomy" id="1747903"/>
    <lineage>
        <taxon>Bacteria</taxon>
        <taxon>Pseudomonadati</taxon>
        <taxon>Pseudomonadota</taxon>
        <taxon>Betaproteobacteria</taxon>
        <taxon>Burkholderiales</taxon>
        <taxon>Oxalobacteraceae</taxon>
        <taxon>Janthinobacterium</taxon>
    </lineage>
</organism>